<feature type="transmembrane region" description="Helical" evidence="1">
    <location>
        <begin position="104"/>
        <end position="125"/>
    </location>
</feature>
<keyword evidence="1" id="KW-1133">Transmembrane helix</keyword>
<keyword evidence="3" id="KW-1185">Reference proteome</keyword>
<keyword evidence="1" id="KW-0472">Membrane</keyword>
<proteinExistence type="predicted"/>
<dbReference type="PANTHER" id="PTHR11654">
    <property type="entry name" value="OLIGOPEPTIDE TRANSPORTER-RELATED"/>
    <property type="match status" value="1"/>
</dbReference>
<name>A0AAD6EWE5_9POAL</name>
<evidence type="ECO:0000313" key="2">
    <source>
        <dbReference type="EMBL" id="KAJ3703510.1"/>
    </source>
</evidence>
<evidence type="ECO:0000256" key="1">
    <source>
        <dbReference type="SAM" id="Phobius"/>
    </source>
</evidence>
<feature type="transmembrane region" description="Helical" evidence="1">
    <location>
        <begin position="76"/>
        <end position="97"/>
    </location>
</feature>
<organism evidence="2 3">
    <name type="scientific">Rhynchospora tenuis</name>
    <dbReference type="NCBI Taxonomy" id="198213"/>
    <lineage>
        <taxon>Eukaryota</taxon>
        <taxon>Viridiplantae</taxon>
        <taxon>Streptophyta</taxon>
        <taxon>Embryophyta</taxon>
        <taxon>Tracheophyta</taxon>
        <taxon>Spermatophyta</taxon>
        <taxon>Magnoliopsida</taxon>
        <taxon>Liliopsida</taxon>
        <taxon>Poales</taxon>
        <taxon>Cyperaceae</taxon>
        <taxon>Cyperoideae</taxon>
        <taxon>Rhynchosporeae</taxon>
        <taxon>Rhynchospora</taxon>
    </lineage>
</organism>
<dbReference type="AlphaFoldDB" id="A0AAD6EWE5"/>
<dbReference type="Gene3D" id="1.20.1250.20">
    <property type="entry name" value="MFS general substrate transporter like domains"/>
    <property type="match status" value="1"/>
</dbReference>
<dbReference type="InterPro" id="IPR036259">
    <property type="entry name" value="MFS_trans_sf"/>
</dbReference>
<dbReference type="SUPFAM" id="SSF103473">
    <property type="entry name" value="MFS general substrate transporter"/>
    <property type="match status" value="1"/>
</dbReference>
<keyword evidence="1" id="KW-0812">Transmembrane</keyword>
<gene>
    <name evidence="2" type="ORF">LUZ61_007215</name>
</gene>
<evidence type="ECO:0000313" key="3">
    <source>
        <dbReference type="Proteomes" id="UP001210211"/>
    </source>
</evidence>
<accession>A0AAD6EWE5</accession>
<dbReference type="Proteomes" id="UP001210211">
    <property type="component" value="Unassembled WGS sequence"/>
</dbReference>
<comment type="caution">
    <text evidence="2">The sequence shown here is derived from an EMBL/GenBank/DDBJ whole genome shotgun (WGS) entry which is preliminary data.</text>
</comment>
<protein>
    <submittedName>
        <fullName evidence="2">Uncharacterized protein</fullName>
    </submittedName>
</protein>
<feature type="transmembrane region" description="Helical" evidence="1">
    <location>
        <begin position="41"/>
        <end position="64"/>
    </location>
</feature>
<dbReference type="EMBL" id="JAMRDG010000001">
    <property type="protein sequence ID" value="KAJ3703510.1"/>
    <property type="molecule type" value="Genomic_DNA"/>
</dbReference>
<reference evidence="2 3" key="1">
    <citation type="journal article" date="2022" name="Cell">
        <title>Repeat-based holocentromeres influence genome architecture and karyotype evolution.</title>
        <authorList>
            <person name="Hofstatter P.G."/>
            <person name="Thangavel G."/>
            <person name="Lux T."/>
            <person name="Neumann P."/>
            <person name="Vondrak T."/>
            <person name="Novak P."/>
            <person name="Zhang M."/>
            <person name="Costa L."/>
            <person name="Castellani M."/>
            <person name="Scott A."/>
            <person name="Toegelov H."/>
            <person name="Fuchs J."/>
            <person name="Mata-Sucre Y."/>
            <person name="Dias Y."/>
            <person name="Vanzela A.L.L."/>
            <person name="Huettel B."/>
            <person name="Almeida C.C.S."/>
            <person name="Simkova H."/>
            <person name="Souza G."/>
            <person name="Pedrosa-Harand A."/>
            <person name="Macas J."/>
            <person name="Mayer K.F.X."/>
            <person name="Houben A."/>
            <person name="Marques A."/>
        </authorList>
    </citation>
    <scope>NUCLEOTIDE SEQUENCE [LARGE SCALE GENOMIC DNA]</scope>
    <source>
        <strain evidence="2">RhyTen1mFocal</strain>
    </source>
</reference>
<sequence length="134" mass="14710">MASVEEARTSLLVAEENRNEEIGPSTSGLKQQTGGWKASSLILFTELCVCIALFGVVTNLVVYLKTELLEDNVTAATHASTWSGTYFLAPLIGAYVSDSYWGNYLTIIGFCIINFTVSNGLLFYLHTVWLFALN</sequence>